<organism evidence="1 2">
    <name type="scientific">Arthrobacter silviterrae</name>
    <dbReference type="NCBI Taxonomy" id="2026658"/>
    <lineage>
        <taxon>Bacteria</taxon>
        <taxon>Bacillati</taxon>
        <taxon>Actinomycetota</taxon>
        <taxon>Actinomycetes</taxon>
        <taxon>Micrococcales</taxon>
        <taxon>Micrococcaceae</taxon>
        <taxon>Arthrobacter</taxon>
    </lineage>
</organism>
<dbReference type="RefSeq" id="WP_165180149.1">
    <property type="nucleotide sequence ID" value="NZ_JAAKZI010000001.1"/>
</dbReference>
<evidence type="ECO:0000313" key="1">
    <source>
        <dbReference type="EMBL" id="NGN82074.1"/>
    </source>
</evidence>
<accession>A0ABX0D9R5</accession>
<gene>
    <name evidence="1" type="ORF">G6N77_01150</name>
</gene>
<keyword evidence="2" id="KW-1185">Reference proteome</keyword>
<proteinExistence type="predicted"/>
<comment type="caution">
    <text evidence="1">The sequence shown here is derived from an EMBL/GenBank/DDBJ whole genome shotgun (WGS) entry which is preliminary data.</text>
</comment>
<reference evidence="1 2" key="1">
    <citation type="submission" date="2020-02" db="EMBL/GenBank/DDBJ databases">
        <title>Genome sequence of the type strain DSM 27180 of Arthrobacter silviterrae.</title>
        <authorList>
            <person name="Gao J."/>
            <person name="Sun J."/>
        </authorList>
    </citation>
    <scope>NUCLEOTIDE SEQUENCE [LARGE SCALE GENOMIC DNA]</scope>
    <source>
        <strain evidence="1 2">DSM 27180</strain>
    </source>
</reference>
<evidence type="ECO:0008006" key="3">
    <source>
        <dbReference type="Google" id="ProtNLM"/>
    </source>
</evidence>
<name>A0ABX0D9R5_9MICC</name>
<evidence type="ECO:0000313" key="2">
    <source>
        <dbReference type="Proteomes" id="UP000479226"/>
    </source>
</evidence>
<dbReference type="EMBL" id="JAAKZI010000001">
    <property type="protein sequence ID" value="NGN82074.1"/>
    <property type="molecule type" value="Genomic_DNA"/>
</dbReference>
<sequence length="51" mass="6092">MAHSPHRRYKGCTICRPHQWRGQGRPAKSPWAVNRKIGRKRRWGRRVGDNE</sequence>
<protein>
    <recommendedName>
        <fullName evidence="3">50S ribosomal protein L37e</fullName>
    </recommendedName>
</protein>
<dbReference type="Proteomes" id="UP000479226">
    <property type="component" value="Unassembled WGS sequence"/>
</dbReference>